<gene>
    <name evidence="2" type="ORF">PITC_001840</name>
</gene>
<keyword evidence="1" id="KW-0812">Transmembrane</keyword>
<dbReference type="OrthoDB" id="4368957at2759"/>
<feature type="transmembrane region" description="Helical" evidence="1">
    <location>
        <begin position="82"/>
        <end position="101"/>
    </location>
</feature>
<feature type="transmembrane region" description="Helical" evidence="1">
    <location>
        <begin position="44"/>
        <end position="62"/>
    </location>
</feature>
<dbReference type="HOGENOM" id="CLU_2109845_0_0_1"/>
<dbReference type="PhylomeDB" id="A0A0A2LFC2"/>
<organism evidence="2 3">
    <name type="scientific">Penicillium italicum</name>
    <name type="common">Blue mold</name>
    <dbReference type="NCBI Taxonomy" id="40296"/>
    <lineage>
        <taxon>Eukaryota</taxon>
        <taxon>Fungi</taxon>
        <taxon>Dikarya</taxon>
        <taxon>Ascomycota</taxon>
        <taxon>Pezizomycotina</taxon>
        <taxon>Eurotiomycetes</taxon>
        <taxon>Eurotiomycetidae</taxon>
        <taxon>Eurotiales</taxon>
        <taxon>Aspergillaceae</taxon>
        <taxon>Penicillium</taxon>
    </lineage>
</organism>
<dbReference type="AlphaFoldDB" id="A0A0A2LFC2"/>
<accession>A0A0A2LFC2</accession>
<protein>
    <submittedName>
        <fullName evidence="2">Uncharacterized protein</fullName>
    </submittedName>
</protein>
<evidence type="ECO:0000256" key="1">
    <source>
        <dbReference type="SAM" id="Phobius"/>
    </source>
</evidence>
<dbReference type="STRING" id="40296.A0A0A2LFC2"/>
<proteinExistence type="predicted"/>
<keyword evidence="3" id="KW-1185">Reference proteome</keyword>
<keyword evidence="1" id="KW-0472">Membrane</keyword>
<comment type="caution">
    <text evidence="2">The sequence shown here is derived from an EMBL/GenBank/DDBJ whole genome shotgun (WGS) entry which is preliminary data.</text>
</comment>
<name>A0A0A2LFC2_PENIT</name>
<evidence type="ECO:0000313" key="2">
    <source>
        <dbReference type="EMBL" id="KGO75330.1"/>
    </source>
</evidence>
<dbReference type="EMBL" id="JQGA01000476">
    <property type="protein sequence ID" value="KGO75330.1"/>
    <property type="molecule type" value="Genomic_DNA"/>
</dbReference>
<sequence>MSIKIPSLSRMLNISRKGGDPLPQSLQIEHRISGWQPSYLRRRVLIMFVMTFCGVIAALEAFNHVSRVHDGIASSVETRHYLWTYGPTAIFTLVATFWSRVEFRSEAKSTMEVDG</sequence>
<reference evidence="2 3" key="1">
    <citation type="journal article" date="2015" name="Mol. Plant Microbe Interact.">
        <title>Genome, transcriptome, and functional analyses of Penicillium expansum provide new insights into secondary metabolism and pathogenicity.</title>
        <authorList>
            <person name="Ballester A.R."/>
            <person name="Marcet-Houben M."/>
            <person name="Levin E."/>
            <person name="Sela N."/>
            <person name="Selma-Lazaro C."/>
            <person name="Carmona L."/>
            <person name="Wisniewski M."/>
            <person name="Droby S."/>
            <person name="Gonzalez-Candelas L."/>
            <person name="Gabaldon T."/>
        </authorList>
    </citation>
    <scope>NUCLEOTIDE SEQUENCE [LARGE SCALE GENOMIC DNA]</scope>
    <source>
        <strain evidence="2 3">PHI-1</strain>
    </source>
</reference>
<evidence type="ECO:0000313" key="3">
    <source>
        <dbReference type="Proteomes" id="UP000030104"/>
    </source>
</evidence>
<dbReference type="Proteomes" id="UP000030104">
    <property type="component" value="Unassembled WGS sequence"/>
</dbReference>
<keyword evidence="1" id="KW-1133">Transmembrane helix</keyword>